<evidence type="ECO:0000313" key="3">
    <source>
        <dbReference type="Proteomes" id="UP000294933"/>
    </source>
</evidence>
<keyword evidence="1" id="KW-1133">Transmembrane helix</keyword>
<gene>
    <name evidence="2" type="ORF">BD410DRAFT_876821</name>
</gene>
<dbReference type="Proteomes" id="UP000294933">
    <property type="component" value="Unassembled WGS sequence"/>
</dbReference>
<evidence type="ECO:0000256" key="1">
    <source>
        <dbReference type="SAM" id="Phobius"/>
    </source>
</evidence>
<reference evidence="2 3" key="1">
    <citation type="submission" date="2018-06" db="EMBL/GenBank/DDBJ databases">
        <title>A transcriptomic atlas of mushroom development highlights an independent origin of complex multicellularity.</title>
        <authorList>
            <consortium name="DOE Joint Genome Institute"/>
            <person name="Krizsan K."/>
            <person name="Almasi E."/>
            <person name="Merenyi Z."/>
            <person name="Sahu N."/>
            <person name="Viragh M."/>
            <person name="Koszo T."/>
            <person name="Mondo S."/>
            <person name="Kiss B."/>
            <person name="Balint B."/>
            <person name="Kues U."/>
            <person name="Barry K."/>
            <person name="Hegedus J.C."/>
            <person name="Henrissat B."/>
            <person name="Johnson J."/>
            <person name="Lipzen A."/>
            <person name="Ohm R."/>
            <person name="Nagy I."/>
            <person name="Pangilinan J."/>
            <person name="Yan J."/>
            <person name="Xiong Y."/>
            <person name="Grigoriev I.V."/>
            <person name="Hibbett D.S."/>
            <person name="Nagy L.G."/>
        </authorList>
    </citation>
    <scope>NUCLEOTIDE SEQUENCE [LARGE SCALE GENOMIC DNA]</scope>
    <source>
        <strain evidence="2 3">SZMC22713</strain>
    </source>
</reference>
<keyword evidence="3" id="KW-1185">Reference proteome</keyword>
<proteinExistence type="predicted"/>
<protein>
    <submittedName>
        <fullName evidence="2">Uncharacterized protein</fullName>
    </submittedName>
</protein>
<sequence>VEETPLPWEQFCIVLFFQLVPLTSQFIYPLLPQSIRNLEMTRGDASDTKVGYHVGIWWCQSIFFCNQTLTIPHLSRAPRRNRTKPAILL</sequence>
<organism evidence="2 3">
    <name type="scientific">Rickenella mellea</name>
    <dbReference type="NCBI Taxonomy" id="50990"/>
    <lineage>
        <taxon>Eukaryota</taxon>
        <taxon>Fungi</taxon>
        <taxon>Dikarya</taxon>
        <taxon>Basidiomycota</taxon>
        <taxon>Agaricomycotina</taxon>
        <taxon>Agaricomycetes</taxon>
        <taxon>Hymenochaetales</taxon>
        <taxon>Rickenellaceae</taxon>
        <taxon>Rickenella</taxon>
    </lineage>
</organism>
<dbReference type="OrthoDB" id="2681111at2759"/>
<dbReference type="EMBL" id="ML170198">
    <property type="protein sequence ID" value="TDL19257.1"/>
    <property type="molecule type" value="Genomic_DNA"/>
</dbReference>
<feature type="transmembrane region" description="Helical" evidence="1">
    <location>
        <begin position="13"/>
        <end position="31"/>
    </location>
</feature>
<dbReference type="STRING" id="50990.A0A4Y7PV17"/>
<feature type="non-terminal residue" evidence="2">
    <location>
        <position position="1"/>
    </location>
</feature>
<name>A0A4Y7PV17_9AGAM</name>
<keyword evidence="1" id="KW-0472">Membrane</keyword>
<keyword evidence="1" id="KW-0812">Transmembrane</keyword>
<evidence type="ECO:0000313" key="2">
    <source>
        <dbReference type="EMBL" id="TDL19257.1"/>
    </source>
</evidence>
<dbReference type="VEuPathDB" id="FungiDB:BD410DRAFT_876821"/>
<dbReference type="AlphaFoldDB" id="A0A4Y7PV17"/>
<accession>A0A4Y7PV17</accession>